<protein>
    <submittedName>
        <fullName evidence="3">Heat shock protein 70</fullName>
    </submittedName>
</protein>
<feature type="non-terminal residue" evidence="3">
    <location>
        <position position="1"/>
    </location>
</feature>
<organism evidence="3 4">
    <name type="scientific">Rozella allomycis (strain CSF55)</name>
    <dbReference type="NCBI Taxonomy" id="988480"/>
    <lineage>
        <taxon>Eukaryota</taxon>
        <taxon>Fungi</taxon>
        <taxon>Fungi incertae sedis</taxon>
        <taxon>Cryptomycota</taxon>
        <taxon>Cryptomycota incertae sedis</taxon>
        <taxon>Rozella</taxon>
    </lineage>
</organism>
<dbReference type="AlphaFoldDB" id="A0A4P9YEE7"/>
<dbReference type="InterPro" id="IPR013126">
    <property type="entry name" value="Hsp_70_fam"/>
</dbReference>
<dbReference type="PANTHER" id="PTHR45639">
    <property type="entry name" value="HSC70CB, ISOFORM G-RELATED"/>
    <property type="match status" value="1"/>
</dbReference>
<dbReference type="GO" id="GO:0005829">
    <property type="term" value="C:cytosol"/>
    <property type="evidence" value="ECO:0007669"/>
    <property type="project" value="TreeGrafter"/>
</dbReference>
<evidence type="ECO:0000256" key="1">
    <source>
        <dbReference type="ARBA" id="ARBA00022741"/>
    </source>
</evidence>
<dbReference type="GO" id="GO:0005634">
    <property type="term" value="C:nucleus"/>
    <property type="evidence" value="ECO:0007669"/>
    <property type="project" value="TreeGrafter"/>
</dbReference>
<keyword evidence="3" id="KW-0346">Stress response</keyword>
<accession>A0A4P9YEE7</accession>
<reference evidence="4" key="1">
    <citation type="journal article" date="2018" name="Nat. Microbiol.">
        <title>Leveraging single-cell genomics to expand the fungal tree of life.</title>
        <authorList>
            <person name="Ahrendt S.R."/>
            <person name="Quandt C.A."/>
            <person name="Ciobanu D."/>
            <person name="Clum A."/>
            <person name="Salamov A."/>
            <person name="Andreopoulos B."/>
            <person name="Cheng J.F."/>
            <person name="Woyke T."/>
            <person name="Pelin A."/>
            <person name="Henrissat B."/>
            <person name="Reynolds N.K."/>
            <person name="Benny G.L."/>
            <person name="Smith M.E."/>
            <person name="James T.Y."/>
            <person name="Grigoriev I.V."/>
        </authorList>
    </citation>
    <scope>NUCLEOTIDE SEQUENCE [LARGE SCALE GENOMIC DNA]</scope>
    <source>
        <strain evidence="4">CSF55</strain>
    </source>
</reference>
<dbReference type="GO" id="GO:0005524">
    <property type="term" value="F:ATP binding"/>
    <property type="evidence" value="ECO:0007669"/>
    <property type="project" value="UniProtKB-KW"/>
</dbReference>
<evidence type="ECO:0000313" key="3">
    <source>
        <dbReference type="EMBL" id="RKP17478.1"/>
    </source>
</evidence>
<dbReference type="Gene3D" id="3.30.420.40">
    <property type="match status" value="1"/>
</dbReference>
<proteinExistence type="predicted"/>
<evidence type="ECO:0000313" key="4">
    <source>
        <dbReference type="Proteomes" id="UP000281549"/>
    </source>
</evidence>
<dbReference type="Proteomes" id="UP000281549">
    <property type="component" value="Unassembled WGS sequence"/>
</dbReference>
<dbReference type="Gene3D" id="3.30.30.30">
    <property type="match status" value="1"/>
</dbReference>
<gene>
    <name evidence="3" type="ORF">ROZALSC1DRAFT_8502</name>
</gene>
<feature type="non-terminal residue" evidence="3">
    <location>
        <position position="106"/>
    </location>
</feature>
<evidence type="ECO:0000256" key="2">
    <source>
        <dbReference type="ARBA" id="ARBA00022840"/>
    </source>
</evidence>
<dbReference type="GO" id="GO:0140662">
    <property type="term" value="F:ATP-dependent protein folding chaperone"/>
    <property type="evidence" value="ECO:0007669"/>
    <property type="project" value="InterPro"/>
</dbReference>
<keyword evidence="2" id="KW-0067">ATP-binding</keyword>
<sequence>FMSVVGIDLGNLNTVIAVARNRGIDIICNEVSNRSTPTMVGFGPKSRYLGEPAKTQEIGNKTIPFQPGNLKNTVSNMKRFIGRKPGDEEIESIEKHFVTSAVTEKD</sequence>
<name>A0A4P9YEE7_ROZAC</name>
<dbReference type="InterPro" id="IPR043129">
    <property type="entry name" value="ATPase_NBD"/>
</dbReference>
<dbReference type="PANTHER" id="PTHR45639:SF4">
    <property type="entry name" value="HSC70CB, ISOFORM G"/>
    <property type="match status" value="1"/>
</dbReference>
<dbReference type="EMBL" id="ML005822">
    <property type="protein sequence ID" value="RKP17478.1"/>
    <property type="molecule type" value="Genomic_DNA"/>
</dbReference>
<dbReference type="Pfam" id="PF00012">
    <property type="entry name" value="HSP70"/>
    <property type="match status" value="1"/>
</dbReference>
<keyword evidence="1" id="KW-0547">Nucleotide-binding</keyword>
<dbReference type="SUPFAM" id="SSF53067">
    <property type="entry name" value="Actin-like ATPase domain"/>
    <property type="match status" value="1"/>
</dbReference>
<dbReference type="FunFam" id="3.30.420.40:FF:000171">
    <property type="entry name" value="Heat shock 70 kDa protein 4"/>
    <property type="match status" value="1"/>
</dbReference>